<keyword evidence="2 5" id="KW-0812">Transmembrane</keyword>
<gene>
    <name evidence="7" type="ORF">K3181_11915</name>
</gene>
<keyword evidence="3 5" id="KW-1133">Transmembrane helix</keyword>
<dbReference type="Gene3D" id="1.20.1510.10">
    <property type="entry name" value="Cation efflux protein transmembrane domain"/>
    <property type="match status" value="1"/>
</dbReference>
<evidence type="ECO:0000256" key="1">
    <source>
        <dbReference type="ARBA" id="ARBA00004141"/>
    </source>
</evidence>
<organism evidence="7 8">
    <name type="scientific">Qipengyuania mesophila</name>
    <dbReference type="NCBI Taxonomy" id="2867246"/>
    <lineage>
        <taxon>Bacteria</taxon>
        <taxon>Pseudomonadati</taxon>
        <taxon>Pseudomonadota</taxon>
        <taxon>Alphaproteobacteria</taxon>
        <taxon>Sphingomonadales</taxon>
        <taxon>Erythrobacteraceae</taxon>
        <taxon>Qipengyuania</taxon>
    </lineage>
</organism>
<evidence type="ECO:0000256" key="5">
    <source>
        <dbReference type="SAM" id="Phobius"/>
    </source>
</evidence>
<evidence type="ECO:0000313" key="8">
    <source>
        <dbReference type="Proteomes" id="UP000782554"/>
    </source>
</evidence>
<feature type="transmembrane region" description="Helical" evidence="5">
    <location>
        <begin position="148"/>
        <end position="168"/>
    </location>
</feature>
<evidence type="ECO:0000256" key="2">
    <source>
        <dbReference type="ARBA" id="ARBA00022692"/>
    </source>
</evidence>
<feature type="domain" description="Cation efflux protein transmembrane" evidence="6">
    <location>
        <begin position="20"/>
        <end position="185"/>
    </location>
</feature>
<evidence type="ECO:0000256" key="4">
    <source>
        <dbReference type="ARBA" id="ARBA00023136"/>
    </source>
</evidence>
<keyword evidence="4 5" id="KW-0472">Membrane</keyword>
<sequence length="203" mass="21184">MDKSENSNMTADLRAAVRFVAIANLAYFGIEFAAALSIGSVSLFADSVDFLEDTSINLLILLALGWTAAARARTGKFLALLILVPGIAAVWTAVAKFGAPVTPDANLLTITGAGALLVNFACAIRLARHRHGNGGLTRAAFLSARNDVLANIAIIAAGIITAMTLSFWPDLIVGMGIALLNLDAAKEIWEASNSETADLEAEA</sequence>
<accession>A0ABS7JWW1</accession>
<reference evidence="7 8" key="1">
    <citation type="submission" date="2021-08" db="EMBL/GenBank/DDBJ databases">
        <title>Comparative Genomics Analysis of the Genus Qipengyuania Reveals Extensive Genetic Diversity and Metabolic Versatility, Including the Description of Fifteen Novel Species.</title>
        <authorList>
            <person name="Liu Y."/>
        </authorList>
    </citation>
    <scope>NUCLEOTIDE SEQUENCE [LARGE SCALE GENOMIC DNA]</scope>
    <source>
        <strain evidence="7 8">YG27</strain>
    </source>
</reference>
<dbReference type="InterPro" id="IPR058533">
    <property type="entry name" value="Cation_efflux_TM"/>
</dbReference>
<comment type="subcellular location">
    <subcellularLocation>
        <location evidence="1">Membrane</location>
        <topology evidence="1">Multi-pass membrane protein</topology>
    </subcellularLocation>
</comment>
<feature type="transmembrane region" description="Helical" evidence="5">
    <location>
        <begin position="77"/>
        <end position="95"/>
    </location>
</feature>
<dbReference type="RefSeq" id="WP_221603317.1">
    <property type="nucleotide sequence ID" value="NZ_JAIGNU010000002.1"/>
</dbReference>
<protein>
    <submittedName>
        <fullName evidence="7">Cation transporter</fullName>
    </submittedName>
</protein>
<evidence type="ECO:0000256" key="3">
    <source>
        <dbReference type="ARBA" id="ARBA00022989"/>
    </source>
</evidence>
<dbReference type="Pfam" id="PF01545">
    <property type="entry name" value="Cation_efflux"/>
    <property type="match status" value="1"/>
</dbReference>
<dbReference type="InterPro" id="IPR027469">
    <property type="entry name" value="Cation_efflux_TMD_sf"/>
</dbReference>
<dbReference type="EMBL" id="JAIGNU010000002">
    <property type="protein sequence ID" value="MBX7502148.1"/>
    <property type="molecule type" value="Genomic_DNA"/>
</dbReference>
<name>A0ABS7JWW1_9SPHN</name>
<proteinExistence type="predicted"/>
<comment type="caution">
    <text evidence="7">The sequence shown here is derived from an EMBL/GenBank/DDBJ whole genome shotgun (WGS) entry which is preliminary data.</text>
</comment>
<evidence type="ECO:0000313" key="7">
    <source>
        <dbReference type="EMBL" id="MBX7502148.1"/>
    </source>
</evidence>
<keyword evidence="8" id="KW-1185">Reference proteome</keyword>
<feature type="transmembrane region" description="Helical" evidence="5">
    <location>
        <begin position="107"/>
        <end position="127"/>
    </location>
</feature>
<feature type="transmembrane region" description="Helical" evidence="5">
    <location>
        <begin position="21"/>
        <end position="44"/>
    </location>
</feature>
<feature type="transmembrane region" description="Helical" evidence="5">
    <location>
        <begin position="50"/>
        <end position="70"/>
    </location>
</feature>
<dbReference type="Proteomes" id="UP000782554">
    <property type="component" value="Unassembled WGS sequence"/>
</dbReference>
<dbReference type="SUPFAM" id="SSF161111">
    <property type="entry name" value="Cation efflux protein transmembrane domain-like"/>
    <property type="match status" value="1"/>
</dbReference>
<evidence type="ECO:0000259" key="6">
    <source>
        <dbReference type="Pfam" id="PF01545"/>
    </source>
</evidence>